<reference evidence="19" key="2">
    <citation type="submission" date="2023-06" db="EMBL/GenBank/DDBJ databases">
        <authorList>
            <person name="Ma L."/>
            <person name="Liu K.-W."/>
            <person name="Li Z."/>
            <person name="Hsiao Y.-Y."/>
            <person name="Qi Y."/>
            <person name="Fu T."/>
            <person name="Tang G."/>
            <person name="Zhang D."/>
            <person name="Sun W.-H."/>
            <person name="Liu D.-K."/>
            <person name="Li Y."/>
            <person name="Chen G.-Z."/>
            <person name="Liu X.-D."/>
            <person name="Liao X.-Y."/>
            <person name="Jiang Y.-T."/>
            <person name="Yu X."/>
            <person name="Hao Y."/>
            <person name="Huang J."/>
            <person name="Zhao X.-W."/>
            <person name="Ke S."/>
            <person name="Chen Y.-Y."/>
            <person name="Wu W.-L."/>
            <person name="Hsu J.-L."/>
            <person name="Lin Y.-F."/>
            <person name="Huang M.-D."/>
            <person name="Li C.-Y."/>
            <person name="Huang L."/>
            <person name="Wang Z.-W."/>
            <person name="Zhao X."/>
            <person name="Zhong W.-Y."/>
            <person name="Peng D.-H."/>
            <person name="Ahmad S."/>
            <person name="Lan S."/>
            <person name="Zhang J.-S."/>
            <person name="Tsai W.-C."/>
            <person name="Van De Peer Y."/>
            <person name="Liu Z.-J."/>
        </authorList>
    </citation>
    <scope>NUCLEOTIDE SEQUENCE</scope>
    <source>
        <strain evidence="19">SCP</strain>
        <tissue evidence="19">Leaves</tissue>
    </source>
</reference>
<keyword evidence="8 14" id="KW-0472">Membrane</keyword>
<evidence type="ECO:0000259" key="16">
    <source>
        <dbReference type="Pfam" id="PF04695"/>
    </source>
</evidence>
<evidence type="ECO:0000256" key="14">
    <source>
        <dbReference type="RuleBase" id="RU367032"/>
    </source>
</evidence>
<feature type="compositionally biased region" description="Polar residues" evidence="15">
    <location>
        <begin position="367"/>
        <end position="392"/>
    </location>
</feature>
<dbReference type="Gene3D" id="1.10.10.10">
    <property type="entry name" value="Winged helix-like DNA-binding domain superfamily/Winged helix DNA-binding domain"/>
    <property type="match status" value="1"/>
</dbReference>
<reference evidence="19" key="1">
    <citation type="journal article" date="2023" name="Nat. Commun.">
        <title>Diploid and tetraploid genomes of Acorus and the evolution of monocots.</title>
        <authorList>
            <person name="Ma L."/>
            <person name="Liu K.W."/>
            <person name="Li Z."/>
            <person name="Hsiao Y.Y."/>
            <person name="Qi Y."/>
            <person name="Fu T."/>
            <person name="Tang G.D."/>
            <person name="Zhang D."/>
            <person name="Sun W.H."/>
            <person name="Liu D.K."/>
            <person name="Li Y."/>
            <person name="Chen G.Z."/>
            <person name="Liu X.D."/>
            <person name="Liao X.Y."/>
            <person name="Jiang Y.T."/>
            <person name="Yu X."/>
            <person name="Hao Y."/>
            <person name="Huang J."/>
            <person name="Zhao X.W."/>
            <person name="Ke S."/>
            <person name="Chen Y.Y."/>
            <person name="Wu W.L."/>
            <person name="Hsu J.L."/>
            <person name="Lin Y.F."/>
            <person name="Huang M.D."/>
            <person name="Li C.Y."/>
            <person name="Huang L."/>
            <person name="Wang Z.W."/>
            <person name="Zhao X."/>
            <person name="Zhong W.Y."/>
            <person name="Peng D.H."/>
            <person name="Ahmad S."/>
            <person name="Lan S."/>
            <person name="Zhang J.S."/>
            <person name="Tsai W.C."/>
            <person name="Van de Peer Y."/>
            <person name="Liu Z.J."/>
        </authorList>
    </citation>
    <scope>NUCLEOTIDE SEQUENCE</scope>
    <source>
        <strain evidence="19">SCP</strain>
    </source>
</reference>
<keyword evidence="3 14" id="KW-0813">Transport</keyword>
<evidence type="ECO:0000259" key="18">
    <source>
        <dbReference type="Pfam" id="PF23020"/>
    </source>
</evidence>
<evidence type="ECO:0000256" key="7">
    <source>
        <dbReference type="ARBA" id="ARBA00023010"/>
    </source>
</evidence>
<dbReference type="GO" id="GO:1990429">
    <property type="term" value="C:peroxisomal importomer complex"/>
    <property type="evidence" value="ECO:0007669"/>
    <property type="project" value="TreeGrafter"/>
</dbReference>
<proteinExistence type="inferred from homology"/>
<comment type="subcellular location">
    <subcellularLocation>
        <location evidence="1">Peroxisome membrane</location>
        <topology evidence="1">Single-pass membrane protein</topology>
    </subcellularLocation>
</comment>
<feature type="region of interest" description="Disordered" evidence="15">
    <location>
        <begin position="332"/>
        <end position="513"/>
    </location>
</feature>
<feature type="domain" description="Peroxisomal membrane protein PEX14 central plants" evidence="18">
    <location>
        <begin position="199"/>
        <end position="225"/>
    </location>
</feature>
<dbReference type="Pfam" id="PF17733">
    <property type="entry name" value="KPWE_dom"/>
    <property type="match status" value="1"/>
</dbReference>
<feature type="domain" description="Peroxisomal membrane protein PEX14-like KPWE" evidence="17">
    <location>
        <begin position="314"/>
        <end position="362"/>
    </location>
</feature>
<evidence type="ECO:0000256" key="13">
    <source>
        <dbReference type="ARBA" id="ARBA00064754"/>
    </source>
</evidence>
<name>A0AAV9BX19_ACOGR</name>
<keyword evidence="9 14" id="KW-0576">Peroxisome</keyword>
<feature type="compositionally biased region" description="Acidic residues" evidence="15">
    <location>
        <begin position="502"/>
        <end position="513"/>
    </location>
</feature>
<evidence type="ECO:0000256" key="8">
    <source>
        <dbReference type="ARBA" id="ARBA00023136"/>
    </source>
</evidence>
<keyword evidence="20" id="KW-1185">Reference proteome</keyword>
<evidence type="ECO:0000256" key="11">
    <source>
        <dbReference type="ARBA" id="ARBA00029691"/>
    </source>
</evidence>
<dbReference type="PANTHER" id="PTHR23058">
    <property type="entry name" value="PEROXISOMAL MEMBRANE PROTEIN PEX14"/>
    <property type="match status" value="1"/>
</dbReference>
<comment type="similarity">
    <text evidence="2 14">Belongs to the peroxin-14 family.</text>
</comment>
<dbReference type="InterPro" id="IPR054154">
    <property type="entry name" value="PEX14-like_M_plants"/>
</dbReference>
<evidence type="ECO:0000256" key="5">
    <source>
        <dbReference type="ARBA" id="ARBA00022927"/>
    </source>
</evidence>
<dbReference type="InterPro" id="IPR040554">
    <property type="entry name" value="KPWE_PEX14_dom"/>
</dbReference>
<dbReference type="InterPro" id="IPR006785">
    <property type="entry name" value="Pex14_N"/>
</dbReference>
<dbReference type="Pfam" id="PF23020">
    <property type="entry name" value="PEX14-like_2nd"/>
    <property type="match status" value="1"/>
</dbReference>
<evidence type="ECO:0000256" key="2">
    <source>
        <dbReference type="ARBA" id="ARBA00005443"/>
    </source>
</evidence>
<evidence type="ECO:0000259" key="17">
    <source>
        <dbReference type="Pfam" id="PF17733"/>
    </source>
</evidence>
<dbReference type="GO" id="GO:0005102">
    <property type="term" value="F:signaling receptor binding"/>
    <property type="evidence" value="ECO:0007669"/>
    <property type="project" value="TreeGrafter"/>
</dbReference>
<protein>
    <recommendedName>
        <fullName evidence="10 14">Peroxisomal membrane protein PEX14</fullName>
    </recommendedName>
    <alternativeName>
        <fullName evidence="11 14">Peroxin-14</fullName>
    </alternativeName>
</protein>
<evidence type="ECO:0000256" key="10">
    <source>
        <dbReference type="ARBA" id="ARBA00029502"/>
    </source>
</evidence>
<sequence length="513" mass="56135">MMGEFLMRRGTTLTKFEELSSFEEEEEEEEIAKLRWVAMIEDLGQEEAVRLQEQLGKAGAVDIGVRHGAEHTKPTNESEQEVKGAITDEPSTMPVLVNPEPLREDQVQNAVKFLSHPKVRGSPVIYRRSFLEKKGLTKDEIDEAFRRVPDPPSNVTSVEAATSNQAGQPKISASLQTQVPAQASPVNAVSMVPKPQQPKFQWSHFLVAIGALAASGAGTAVFFKEMKSMSNAIRKLEDTRKITLPQEKQVEPQIQYVSSNGPNNAWGFSYDNQPESRPSSVIPGHVVKMNGTVDGDFGAVRPSSEPVSAPAEPPHPKGFTEVMAMLQRGEKPPGIKEINDHPPNPNQPLTNPHLAPRPKPWEVAAQYPQSSSSGLQSQARNESPIPTIQENVPTLPPNGTGNGYTEPWWQRRSVKITEIEPETDQPKTVTMDRPVQRTWVPPKPPTVVLPEATEAIRRPKPIPKEQSEGDDRSAQSSGGGEVVITGSSEPNNGVAGSSANQIEEEQTESVEVN</sequence>
<evidence type="ECO:0000256" key="1">
    <source>
        <dbReference type="ARBA" id="ARBA00004549"/>
    </source>
</evidence>
<dbReference type="PANTHER" id="PTHR23058:SF0">
    <property type="entry name" value="PEROXISOMAL MEMBRANE PROTEIN PEX14"/>
    <property type="match status" value="1"/>
</dbReference>
<dbReference type="GO" id="GO:0016560">
    <property type="term" value="P:protein import into peroxisome matrix, docking"/>
    <property type="evidence" value="ECO:0007669"/>
    <property type="project" value="UniProtKB-UniRule"/>
</dbReference>
<feature type="compositionally biased region" description="Polar residues" evidence="15">
    <location>
        <begin position="153"/>
        <end position="169"/>
    </location>
</feature>
<evidence type="ECO:0000256" key="4">
    <source>
        <dbReference type="ARBA" id="ARBA00022692"/>
    </source>
</evidence>
<evidence type="ECO:0000256" key="12">
    <source>
        <dbReference type="ARBA" id="ARBA00053920"/>
    </source>
</evidence>
<dbReference type="EMBL" id="JAUJYN010000001">
    <property type="protein sequence ID" value="KAK1281335.1"/>
    <property type="molecule type" value="Genomic_DNA"/>
</dbReference>
<gene>
    <name evidence="19" type="ORF">QJS04_geneDACA002837</name>
</gene>
<evidence type="ECO:0000313" key="20">
    <source>
        <dbReference type="Proteomes" id="UP001179952"/>
    </source>
</evidence>
<keyword evidence="4" id="KW-0812">Transmembrane</keyword>
<dbReference type="FunFam" id="1.10.10.10:FF:000217">
    <property type="entry name" value="Peroxisomal membrane protein PEX14"/>
    <property type="match status" value="1"/>
</dbReference>
<dbReference type="InterPro" id="IPR025655">
    <property type="entry name" value="PEX14"/>
</dbReference>
<comment type="function">
    <text evidence="12 14">Component of the PEX13-PEX14 docking complex, a translocon channel that specifically mediates the import of peroxisomal cargo proteins bound to PEX5 receptor. The PEX13-PEX14 docking complex forms a large import pore which can be opened to a diameter of about 9 nm. Mechanistically, PEX5 receptor along with cargo proteins associates with the PEX14 subunit of the PEX13-PEX14 docking complex in the cytosol, leading to the insertion of the receptor into the organelle membrane with the concomitant translocation of the cargo into the peroxisome matrix.</text>
</comment>
<comment type="subunit">
    <text evidence="13">Interacts with PEX13; forming the PEX13-PEX14 docking complex. Interacts with PEX5 (via WxxxF/Y motifs).</text>
</comment>
<evidence type="ECO:0000256" key="6">
    <source>
        <dbReference type="ARBA" id="ARBA00022989"/>
    </source>
</evidence>
<feature type="compositionally biased region" description="Basic and acidic residues" evidence="15">
    <location>
        <begin position="454"/>
        <end position="473"/>
    </location>
</feature>
<organism evidence="19 20">
    <name type="scientific">Acorus gramineus</name>
    <name type="common">Dwarf sweet flag</name>
    <dbReference type="NCBI Taxonomy" id="55184"/>
    <lineage>
        <taxon>Eukaryota</taxon>
        <taxon>Viridiplantae</taxon>
        <taxon>Streptophyta</taxon>
        <taxon>Embryophyta</taxon>
        <taxon>Tracheophyta</taxon>
        <taxon>Spermatophyta</taxon>
        <taxon>Magnoliopsida</taxon>
        <taxon>Liliopsida</taxon>
        <taxon>Acoraceae</taxon>
        <taxon>Acorus</taxon>
    </lineage>
</organism>
<keyword evidence="5 14" id="KW-0653">Protein transport</keyword>
<feature type="compositionally biased region" description="Polar residues" evidence="15">
    <location>
        <begin position="485"/>
        <end position="501"/>
    </location>
</feature>
<keyword evidence="7" id="KW-0811">Translocation</keyword>
<dbReference type="InterPro" id="IPR036388">
    <property type="entry name" value="WH-like_DNA-bd_sf"/>
</dbReference>
<dbReference type="Proteomes" id="UP001179952">
    <property type="component" value="Unassembled WGS sequence"/>
</dbReference>
<accession>A0AAV9BX19</accession>
<evidence type="ECO:0000313" key="19">
    <source>
        <dbReference type="EMBL" id="KAK1281335.1"/>
    </source>
</evidence>
<dbReference type="Pfam" id="PF04695">
    <property type="entry name" value="Pex14_N"/>
    <property type="match status" value="1"/>
</dbReference>
<feature type="region of interest" description="Disordered" evidence="15">
    <location>
        <begin position="149"/>
        <end position="169"/>
    </location>
</feature>
<comment type="caution">
    <text evidence="19">The sequence shown here is derived from an EMBL/GenBank/DDBJ whole genome shotgun (WGS) entry which is preliminary data.</text>
</comment>
<evidence type="ECO:0000256" key="9">
    <source>
        <dbReference type="ARBA" id="ARBA00023140"/>
    </source>
</evidence>
<evidence type="ECO:0000256" key="3">
    <source>
        <dbReference type="ARBA" id="ARBA00022448"/>
    </source>
</evidence>
<evidence type="ECO:0000256" key="15">
    <source>
        <dbReference type="SAM" id="MobiDB-lite"/>
    </source>
</evidence>
<feature type="domain" description="Peroxisome membrane anchor protein Pex14p N-terminal" evidence="16">
    <location>
        <begin position="103"/>
        <end position="147"/>
    </location>
</feature>
<keyword evidence="6" id="KW-1133">Transmembrane helix</keyword>
<dbReference type="GO" id="GO:0005778">
    <property type="term" value="C:peroxisomal membrane"/>
    <property type="evidence" value="ECO:0007669"/>
    <property type="project" value="UniProtKB-SubCell"/>
</dbReference>
<dbReference type="AlphaFoldDB" id="A0AAV9BX19"/>